<keyword evidence="5 6" id="KW-0350">Heme biosynthesis</keyword>
<protein>
    <recommendedName>
        <fullName evidence="6">Coproporphyrinogen III oxidase</fullName>
        <ecNumber evidence="6">1.3.3.15</ecNumber>
    </recommendedName>
</protein>
<dbReference type="EC" id="1.3.3.15" evidence="6"/>
<evidence type="ECO:0000259" key="7">
    <source>
        <dbReference type="Pfam" id="PF01593"/>
    </source>
</evidence>
<keyword evidence="4 6" id="KW-0560">Oxidoreductase</keyword>
<reference evidence="8 9" key="1">
    <citation type="submission" date="2019-09" db="EMBL/GenBank/DDBJ databases">
        <title>Genome sequence of Hymenobacter sp. M3.</title>
        <authorList>
            <person name="Srinivasan S."/>
        </authorList>
    </citation>
    <scope>NUCLEOTIDE SEQUENCE [LARGE SCALE GENOMIC DNA]</scope>
    <source>
        <strain evidence="8 9">M3</strain>
    </source>
</reference>
<comment type="pathway">
    <text evidence="6">Porphyrin-containing compound metabolism; protoheme biosynthesis.</text>
</comment>
<evidence type="ECO:0000256" key="1">
    <source>
        <dbReference type="ARBA" id="ARBA00001974"/>
    </source>
</evidence>
<comment type="similarity">
    <text evidence="6">Belongs to the protoporphyrinogen/coproporphyrinogen oxidase family. Coproporphyrinogen III oxidase subfamily.</text>
</comment>
<keyword evidence="6" id="KW-0963">Cytoplasm</keyword>
<dbReference type="SUPFAM" id="SSF54373">
    <property type="entry name" value="FAD-linked reductases, C-terminal domain"/>
    <property type="match status" value="1"/>
</dbReference>
<evidence type="ECO:0000313" key="9">
    <source>
        <dbReference type="Proteomes" id="UP000326380"/>
    </source>
</evidence>
<evidence type="ECO:0000313" key="8">
    <source>
        <dbReference type="EMBL" id="KAA9327012.1"/>
    </source>
</evidence>
<dbReference type="Gene3D" id="3.50.50.60">
    <property type="entry name" value="FAD/NAD(P)-binding domain"/>
    <property type="match status" value="1"/>
</dbReference>
<comment type="function">
    <text evidence="6">Involved in coproporphyrin-dependent heme b biosynthesis. Catalyzes the oxidation of coproporphyrinogen III to coproporphyrin III.</text>
</comment>
<dbReference type="EMBL" id="VTWU01000007">
    <property type="protein sequence ID" value="KAA9327012.1"/>
    <property type="molecule type" value="Genomic_DNA"/>
</dbReference>
<evidence type="ECO:0000256" key="6">
    <source>
        <dbReference type="RuleBase" id="RU364052"/>
    </source>
</evidence>
<comment type="catalytic activity">
    <reaction evidence="6">
        <text>coproporphyrinogen III + 3 O2 = coproporphyrin III + 3 H2O2</text>
        <dbReference type="Rhea" id="RHEA:43436"/>
        <dbReference type="ChEBI" id="CHEBI:15379"/>
        <dbReference type="ChEBI" id="CHEBI:16240"/>
        <dbReference type="ChEBI" id="CHEBI:57309"/>
        <dbReference type="ChEBI" id="CHEBI:131725"/>
        <dbReference type="EC" id="1.3.3.15"/>
    </reaction>
</comment>
<dbReference type="InterPro" id="IPR004572">
    <property type="entry name" value="Protoporphyrinogen_oxidase"/>
</dbReference>
<feature type="domain" description="Amine oxidase" evidence="7">
    <location>
        <begin position="24"/>
        <end position="407"/>
    </location>
</feature>
<accession>A0AA88FH64</accession>
<dbReference type="Proteomes" id="UP000326380">
    <property type="component" value="Unassembled WGS sequence"/>
</dbReference>
<dbReference type="InterPro" id="IPR036188">
    <property type="entry name" value="FAD/NAD-bd_sf"/>
</dbReference>
<comment type="subcellular location">
    <subcellularLocation>
        <location evidence="6">Cytoplasm</location>
    </subcellularLocation>
</comment>
<keyword evidence="2 6" id="KW-0285">Flavoprotein</keyword>
<dbReference type="GO" id="GO:0004729">
    <property type="term" value="F:oxygen-dependent protoporphyrinogen oxidase activity"/>
    <property type="evidence" value="ECO:0007669"/>
    <property type="project" value="UniProtKB-UniRule"/>
</dbReference>
<dbReference type="InterPro" id="IPR002937">
    <property type="entry name" value="Amino_oxidase"/>
</dbReference>
<dbReference type="GO" id="GO:0006783">
    <property type="term" value="P:heme biosynthetic process"/>
    <property type="evidence" value="ECO:0007669"/>
    <property type="project" value="UniProtKB-UniRule"/>
</dbReference>
<dbReference type="PANTHER" id="PTHR42923">
    <property type="entry name" value="PROTOPORPHYRINOGEN OXIDASE"/>
    <property type="match status" value="1"/>
</dbReference>
<organism evidence="8 9">
    <name type="scientific">Hymenobacter busanensis</name>
    <dbReference type="NCBI Taxonomy" id="2607656"/>
    <lineage>
        <taxon>Bacteria</taxon>
        <taxon>Pseudomonadati</taxon>
        <taxon>Bacteroidota</taxon>
        <taxon>Cytophagia</taxon>
        <taxon>Cytophagales</taxon>
        <taxon>Hymenobacteraceae</taxon>
        <taxon>Hymenobacter</taxon>
    </lineage>
</organism>
<keyword evidence="3 6" id="KW-0274">FAD</keyword>
<dbReference type="Pfam" id="PF01593">
    <property type="entry name" value="Amino_oxidase"/>
    <property type="match status" value="1"/>
</dbReference>
<sequence>MVVYLCASAVFPPSMNVAILGGGITGLATAWHLQQGGATVHVFEAGPTPGGNMRTQHHPAGYVLELGPNSLQLSAELEELLTRLNLTEQIQEPAAVSSRRYVVRGGQPRELPGKPQQLLFSSFFSLKAKLSVLRELRRPAAPANPRETIAAFFRRRFGQEILDYAVNPFVSGIYAGDPDQLLVAKTFPQLAALEQQHGSVLKGFARSMSGAARRRIISLRGGLQALTDALAAQLPHLHLSTTVMAIQPTADGRYLLQIAEAAPAGPFDAVVLALPTYAAAPLLPAAHAASAAALAAVHYPPMTVVHTAYNRADVAHPLNGFGALSPRIEQPVAAGTLWTSSLFPDRSPADQVLLTTFVGGAQYEQAARQPDDQLTAAVRQEQQRHYGIRPGAQPRFQQVYRWEHSIPQFDARILAAHAAADALETHGIWSVANWRAGVGIPDCLRRAKQVAEKINSARRA</sequence>
<comment type="caution">
    <text evidence="8">The sequence shown here is derived from an EMBL/GenBank/DDBJ whole genome shotgun (WGS) entry which is preliminary data.</text>
</comment>
<evidence type="ECO:0000256" key="3">
    <source>
        <dbReference type="ARBA" id="ARBA00022827"/>
    </source>
</evidence>
<proteinExistence type="inferred from homology"/>
<dbReference type="GO" id="GO:0005737">
    <property type="term" value="C:cytoplasm"/>
    <property type="evidence" value="ECO:0007669"/>
    <property type="project" value="UniProtKB-SubCell"/>
</dbReference>
<dbReference type="NCBIfam" id="TIGR00562">
    <property type="entry name" value="proto_IX_ox"/>
    <property type="match status" value="1"/>
</dbReference>
<dbReference type="Gene3D" id="3.90.660.20">
    <property type="entry name" value="Protoporphyrinogen oxidase, mitochondrial, domain 2"/>
    <property type="match status" value="1"/>
</dbReference>
<dbReference type="InterPro" id="IPR050464">
    <property type="entry name" value="Zeta_carotene_desat/Oxidored"/>
</dbReference>
<name>A0AA88FH64_9BACT</name>
<dbReference type="AlphaFoldDB" id="A0AA88FH64"/>
<keyword evidence="9" id="KW-1185">Reference proteome</keyword>
<dbReference type="Gene3D" id="1.10.3110.10">
    <property type="entry name" value="protoporphyrinogen ix oxidase, domain 3"/>
    <property type="match status" value="1"/>
</dbReference>
<evidence type="ECO:0000256" key="2">
    <source>
        <dbReference type="ARBA" id="ARBA00022630"/>
    </source>
</evidence>
<dbReference type="SUPFAM" id="SSF51905">
    <property type="entry name" value="FAD/NAD(P)-binding domain"/>
    <property type="match status" value="1"/>
</dbReference>
<gene>
    <name evidence="8" type="primary">hemG</name>
    <name evidence="8" type="ORF">F0P96_17335</name>
</gene>
<evidence type="ECO:0000256" key="5">
    <source>
        <dbReference type="ARBA" id="ARBA00023133"/>
    </source>
</evidence>
<evidence type="ECO:0000256" key="4">
    <source>
        <dbReference type="ARBA" id="ARBA00023002"/>
    </source>
</evidence>
<comment type="cofactor">
    <cofactor evidence="1 6">
        <name>FAD</name>
        <dbReference type="ChEBI" id="CHEBI:57692"/>
    </cofactor>
</comment>
<dbReference type="PANTHER" id="PTHR42923:SF3">
    <property type="entry name" value="PROTOPORPHYRINOGEN OXIDASE"/>
    <property type="match status" value="1"/>
</dbReference>